<evidence type="ECO:0000313" key="4">
    <source>
        <dbReference type="Proteomes" id="UP001611548"/>
    </source>
</evidence>
<name>A0ABW7UVB7_9ACTN</name>
<dbReference type="Pfam" id="PF01381">
    <property type="entry name" value="HTH_3"/>
    <property type="match status" value="1"/>
</dbReference>
<feature type="domain" description="HTH cro/C1-type" evidence="2">
    <location>
        <begin position="19"/>
        <end position="63"/>
    </location>
</feature>
<accession>A0ABW7UVB7</accession>
<gene>
    <name evidence="3" type="ORF">ACH429_20895</name>
</gene>
<sequence>MYLRDPYRFNELMRLKEVSQRTLAKKAHVTQAFISLMAHGHRGVRPETAWRISSALGVLTRELFTDSLPARDQDRAGSPIPHERNCICR</sequence>
<evidence type="ECO:0000256" key="1">
    <source>
        <dbReference type="SAM" id="MobiDB-lite"/>
    </source>
</evidence>
<evidence type="ECO:0000259" key="2">
    <source>
        <dbReference type="PROSITE" id="PS50943"/>
    </source>
</evidence>
<evidence type="ECO:0000313" key="3">
    <source>
        <dbReference type="EMBL" id="MFI1966534.1"/>
    </source>
</evidence>
<protein>
    <submittedName>
        <fullName evidence="3">Helix-turn-helix domain-containing protein</fullName>
    </submittedName>
</protein>
<keyword evidence="4" id="KW-1185">Reference proteome</keyword>
<dbReference type="PROSITE" id="PS50943">
    <property type="entry name" value="HTH_CROC1"/>
    <property type="match status" value="1"/>
</dbReference>
<dbReference type="EMBL" id="JBIRWE010000009">
    <property type="protein sequence ID" value="MFI1966534.1"/>
    <property type="molecule type" value="Genomic_DNA"/>
</dbReference>
<feature type="region of interest" description="Disordered" evidence="1">
    <location>
        <begin position="70"/>
        <end position="89"/>
    </location>
</feature>
<reference evidence="3 4" key="1">
    <citation type="submission" date="2024-10" db="EMBL/GenBank/DDBJ databases">
        <title>The Natural Products Discovery Center: Release of the First 8490 Sequenced Strains for Exploring Actinobacteria Biosynthetic Diversity.</title>
        <authorList>
            <person name="Kalkreuter E."/>
            <person name="Kautsar S.A."/>
            <person name="Yang D."/>
            <person name="Bader C.D."/>
            <person name="Teijaro C.N."/>
            <person name="Fluegel L."/>
            <person name="Davis C.M."/>
            <person name="Simpson J.R."/>
            <person name="Lauterbach L."/>
            <person name="Steele A.D."/>
            <person name="Gui C."/>
            <person name="Meng S."/>
            <person name="Li G."/>
            <person name="Viehrig K."/>
            <person name="Ye F."/>
            <person name="Su P."/>
            <person name="Kiefer A.F."/>
            <person name="Nichols A."/>
            <person name="Cepeda A.J."/>
            <person name="Yan W."/>
            <person name="Fan B."/>
            <person name="Jiang Y."/>
            <person name="Adhikari A."/>
            <person name="Zheng C.-J."/>
            <person name="Schuster L."/>
            <person name="Cowan T.M."/>
            <person name="Smanski M.J."/>
            <person name="Chevrette M.G."/>
            <person name="De Carvalho L.P.S."/>
            <person name="Shen B."/>
        </authorList>
    </citation>
    <scope>NUCLEOTIDE SEQUENCE [LARGE SCALE GENOMIC DNA]</scope>
    <source>
        <strain evidence="3 4">NPDC020327</strain>
    </source>
</reference>
<dbReference type="SMART" id="SM00530">
    <property type="entry name" value="HTH_XRE"/>
    <property type="match status" value="1"/>
</dbReference>
<dbReference type="Gene3D" id="1.10.260.40">
    <property type="entry name" value="lambda repressor-like DNA-binding domains"/>
    <property type="match status" value="1"/>
</dbReference>
<comment type="caution">
    <text evidence="3">The sequence shown here is derived from an EMBL/GenBank/DDBJ whole genome shotgun (WGS) entry which is preliminary data.</text>
</comment>
<dbReference type="SUPFAM" id="SSF47413">
    <property type="entry name" value="lambda repressor-like DNA-binding domains"/>
    <property type="match status" value="1"/>
</dbReference>
<dbReference type="CDD" id="cd00093">
    <property type="entry name" value="HTH_XRE"/>
    <property type="match status" value="1"/>
</dbReference>
<proteinExistence type="predicted"/>
<dbReference type="Proteomes" id="UP001611548">
    <property type="component" value="Unassembled WGS sequence"/>
</dbReference>
<organism evidence="3 4">
    <name type="scientific">Streptomyces pathocidini</name>
    <dbReference type="NCBI Taxonomy" id="1650571"/>
    <lineage>
        <taxon>Bacteria</taxon>
        <taxon>Bacillati</taxon>
        <taxon>Actinomycetota</taxon>
        <taxon>Actinomycetes</taxon>
        <taxon>Kitasatosporales</taxon>
        <taxon>Streptomycetaceae</taxon>
        <taxon>Streptomyces</taxon>
    </lineage>
</organism>
<dbReference type="InterPro" id="IPR001387">
    <property type="entry name" value="Cro/C1-type_HTH"/>
</dbReference>
<dbReference type="InterPro" id="IPR010982">
    <property type="entry name" value="Lambda_DNA-bd_dom_sf"/>
</dbReference>
<dbReference type="RefSeq" id="WP_079101095.1">
    <property type="nucleotide sequence ID" value="NZ_JBIRWE010000009.1"/>
</dbReference>